<dbReference type="InterPro" id="IPR002053">
    <property type="entry name" value="Glyco_hydro_25"/>
</dbReference>
<dbReference type="SUPFAM" id="SSF51445">
    <property type="entry name" value="(Trans)glycosidases"/>
    <property type="match status" value="1"/>
</dbReference>
<dbReference type="Gene3D" id="3.20.20.80">
    <property type="entry name" value="Glycosidases"/>
    <property type="match status" value="1"/>
</dbReference>
<proteinExistence type="inferred from homology"/>
<keyword evidence="3" id="KW-0326">Glycosidase</keyword>
<sequence length="297" mass="33033">MQARKQGNAQGIDVSHWQGDIKWQQVKADGRVFAFIKASQGTKRVDPKFIANAKAAKAAGILIGAYHFVDATTMEAARAEARHFHATMQTAGVVFDLPPVMDYENNPGNISKSAINDVAGAFLQEIERLTGRQPLIYTGNSFAHNFGKDLSRYPIWIARYNTKPPTDVPAWSKWDIWQYSDAGKVPGIGGNVDLNEFNGTLDELRAWASGTGEKEGPKVEQRDVSKVSVWAEKDWTEAVANGYFDGKNPGAEMTREQTAIVINRLRRNFLRLIAGNTARIEEIERQLVNIENGEELQ</sequence>
<dbReference type="CDD" id="cd00599">
    <property type="entry name" value="GH25_muramidase"/>
    <property type="match status" value="1"/>
</dbReference>
<reference evidence="4 5" key="1">
    <citation type="submission" date="2021-03" db="EMBL/GenBank/DDBJ databases">
        <title>Antimicrobial resistance genes in bacteria isolated from Japanese honey, and their potential for conferring macrolide and lincosamide resistance in the American foulbrood pathogen Paenibacillus larvae.</title>
        <authorList>
            <person name="Okamoto M."/>
            <person name="Kumagai M."/>
            <person name="Kanamori H."/>
            <person name="Takamatsu D."/>
        </authorList>
    </citation>
    <scope>NUCLEOTIDE SEQUENCE [LARGE SCALE GENOMIC DNA]</scope>
    <source>
        <strain evidence="4 5">J41TS12</strain>
    </source>
</reference>
<dbReference type="GO" id="GO:0016052">
    <property type="term" value="P:carbohydrate catabolic process"/>
    <property type="evidence" value="ECO:0007669"/>
    <property type="project" value="TreeGrafter"/>
</dbReference>
<dbReference type="AlphaFoldDB" id="A0A919XZ87"/>
<dbReference type="PANTHER" id="PTHR34135:SF2">
    <property type="entry name" value="LYSOZYME"/>
    <property type="match status" value="1"/>
</dbReference>
<dbReference type="PROSITE" id="PS51904">
    <property type="entry name" value="GLYCOSYL_HYDROL_F25_2"/>
    <property type="match status" value="1"/>
</dbReference>
<dbReference type="SMART" id="SM00641">
    <property type="entry name" value="Glyco_25"/>
    <property type="match status" value="1"/>
</dbReference>
<evidence type="ECO:0000256" key="1">
    <source>
        <dbReference type="ARBA" id="ARBA00010646"/>
    </source>
</evidence>
<protein>
    <recommendedName>
        <fullName evidence="6">Lysozyme</fullName>
    </recommendedName>
</protein>
<evidence type="ECO:0000256" key="2">
    <source>
        <dbReference type="ARBA" id="ARBA00022801"/>
    </source>
</evidence>
<evidence type="ECO:0000256" key="3">
    <source>
        <dbReference type="ARBA" id="ARBA00023295"/>
    </source>
</evidence>
<dbReference type="GO" id="GO:0009253">
    <property type="term" value="P:peptidoglycan catabolic process"/>
    <property type="evidence" value="ECO:0007669"/>
    <property type="project" value="InterPro"/>
</dbReference>
<dbReference type="GO" id="GO:0016998">
    <property type="term" value="P:cell wall macromolecule catabolic process"/>
    <property type="evidence" value="ECO:0007669"/>
    <property type="project" value="InterPro"/>
</dbReference>
<dbReference type="Pfam" id="PF01183">
    <property type="entry name" value="Glyco_hydro_25"/>
    <property type="match status" value="1"/>
</dbReference>
<name>A0A919XZ87_9BACL</name>
<dbReference type="PANTHER" id="PTHR34135">
    <property type="entry name" value="LYSOZYME"/>
    <property type="match status" value="1"/>
</dbReference>
<dbReference type="RefSeq" id="WP_212942422.1">
    <property type="nucleotide sequence ID" value="NZ_BORR01000020.1"/>
</dbReference>
<evidence type="ECO:0000313" key="4">
    <source>
        <dbReference type="EMBL" id="GIO39288.1"/>
    </source>
</evidence>
<dbReference type="InterPro" id="IPR017853">
    <property type="entry name" value="GH"/>
</dbReference>
<comment type="caution">
    <text evidence="4">The sequence shown here is derived from an EMBL/GenBank/DDBJ whole genome shotgun (WGS) entry which is preliminary data.</text>
</comment>
<evidence type="ECO:0000313" key="5">
    <source>
        <dbReference type="Proteomes" id="UP000681162"/>
    </source>
</evidence>
<keyword evidence="5" id="KW-1185">Reference proteome</keyword>
<gene>
    <name evidence="4" type="ORF">J41TS12_41490</name>
</gene>
<keyword evidence="2" id="KW-0378">Hydrolase</keyword>
<accession>A0A919XZ87</accession>
<dbReference type="InterPro" id="IPR018077">
    <property type="entry name" value="Glyco_hydro_fam25_subgr"/>
</dbReference>
<organism evidence="4 5">
    <name type="scientific">Paenibacillus antibioticophila</name>
    <dbReference type="NCBI Taxonomy" id="1274374"/>
    <lineage>
        <taxon>Bacteria</taxon>
        <taxon>Bacillati</taxon>
        <taxon>Bacillota</taxon>
        <taxon>Bacilli</taxon>
        <taxon>Bacillales</taxon>
        <taxon>Paenibacillaceae</taxon>
        <taxon>Paenibacillus</taxon>
    </lineage>
</organism>
<dbReference type="Proteomes" id="UP000681162">
    <property type="component" value="Unassembled WGS sequence"/>
</dbReference>
<dbReference type="EMBL" id="BORR01000020">
    <property type="protein sequence ID" value="GIO39288.1"/>
    <property type="molecule type" value="Genomic_DNA"/>
</dbReference>
<evidence type="ECO:0008006" key="6">
    <source>
        <dbReference type="Google" id="ProtNLM"/>
    </source>
</evidence>
<dbReference type="GO" id="GO:0003796">
    <property type="term" value="F:lysozyme activity"/>
    <property type="evidence" value="ECO:0007669"/>
    <property type="project" value="InterPro"/>
</dbReference>
<comment type="similarity">
    <text evidence="1">Belongs to the glycosyl hydrolase 25 family.</text>
</comment>